<evidence type="ECO:0000256" key="4">
    <source>
        <dbReference type="ARBA" id="ARBA00022777"/>
    </source>
</evidence>
<dbReference type="AlphaFoldDB" id="A0A644ZF39"/>
<feature type="domain" description="AGC-kinase C-terminal" evidence="6">
    <location>
        <begin position="59"/>
        <end position="84"/>
    </location>
</feature>
<protein>
    <recommendedName>
        <fullName evidence="6">AGC-kinase C-terminal domain-containing protein</fullName>
    </recommendedName>
</protein>
<evidence type="ECO:0000256" key="3">
    <source>
        <dbReference type="ARBA" id="ARBA00022741"/>
    </source>
</evidence>
<keyword evidence="1" id="KW-0723">Serine/threonine-protein kinase</keyword>
<proteinExistence type="predicted"/>
<dbReference type="GO" id="GO:0005524">
    <property type="term" value="F:ATP binding"/>
    <property type="evidence" value="ECO:0007669"/>
    <property type="project" value="UniProtKB-KW"/>
</dbReference>
<keyword evidence="4" id="KW-0418">Kinase</keyword>
<dbReference type="EMBL" id="VSSQ01008650">
    <property type="protein sequence ID" value="MPM39466.1"/>
    <property type="molecule type" value="Genomic_DNA"/>
</dbReference>
<dbReference type="GO" id="GO:0004674">
    <property type="term" value="F:protein serine/threonine kinase activity"/>
    <property type="evidence" value="ECO:0007669"/>
    <property type="project" value="UniProtKB-KW"/>
</dbReference>
<keyword evidence="2" id="KW-0808">Transferase</keyword>
<evidence type="ECO:0000256" key="1">
    <source>
        <dbReference type="ARBA" id="ARBA00022527"/>
    </source>
</evidence>
<sequence>MKRMFALNKKKLASGVTAYYVLGQAPGGGIYALYWDHKAQDWKHFKDWAMLYDRVYFDTDYDWEPATEDELPAPVPPELRGPKD</sequence>
<accession>A0A644ZF39</accession>
<evidence type="ECO:0000259" key="6">
    <source>
        <dbReference type="PROSITE" id="PS51285"/>
    </source>
</evidence>
<comment type="caution">
    <text evidence="7">The sequence shown here is derived from an EMBL/GenBank/DDBJ whole genome shotgun (WGS) entry which is preliminary data.</text>
</comment>
<keyword evidence="3" id="KW-0547">Nucleotide-binding</keyword>
<dbReference type="PROSITE" id="PS51285">
    <property type="entry name" value="AGC_KINASE_CTER"/>
    <property type="match status" value="1"/>
</dbReference>
<evidence type="ECO:0000313" key="7">
    <source>
        <dbReference type="EMBL" id="MPM39466.1"/>
    </source>
</evidence>
<gene>
    <name evidence="7" type="ORF">SDC9_86099</name>
</gene>
<evidence type="ECO:0000256" key="5">
    <source>
        <dbReference type="ARBA" id="ARBA00022840"/>
    </source>
</evidence>
<reference evidence="7" key="1">
    <citation type="submission" date="2019-08" db="EMBL/GenBank/DDBJ databases">
        <authorList>
            <person name="Kucharzyk K."/>
            <person name="Murdoch R.W."/>
            <person name="Higgins S."/>
            <person name="Loffler F."/>
        </authorList>
    </citation>
    <scope>NUCLEOTIDE SEQUENCE</scope>
</reference>
<dbReference type="InterPro" id="IPR000961">
    <property type="entry name" value="AGC-kinase_C"/>
</dbReference>
<keyword evidence="5" id="KW-0067">ATP-binding</keyword>
<evidence type="ECO:0000256" key="2">
    <source>
        <dbReference type="ARBA" id="ARBA00022679"/>
    </source>
</evidence>
<name>A0A644ZF39_9ZZZZ</name>
<organism evidence="7">
    <name type="scientific">bioreactor metagenome</name>
    <dbReference type="NCBI Taxonomy" id="1076179"/>
    <lineage>
        <taxon>unclassified sequences</taxon>
        <taxon>metagenomes</taxon>
        <taxon>ecological metagenomes</taxon>
    </lineage>
</organism>